<evidence type="ECO:0000313" key="2">
    <source>
        <dbReference type="Proteomes" id="UP001480595"/>
    </source>
</evidence>
<dbReference type="Proteomes" id="UP001480595">
    <property type="component" value="Unassembled WGS sequence"/>
</dbReference>
<dbReference type="EMBL" id="JAQQWL010000011">
    <property type="protein sequence ID" value="KAK8050724.1"/>
    <property type="molecule type" value="Genomic_DNA"/>
</dbReference>
<proteinExistence type="predicted"/>
<keyword evidence="2" id="KW-1185">Reference proteome</keyword>
<evidence type="ECO:0000313" key="1">
    <source>
        <dbReference type="EMBL" id="KAK8050724.1"/>
    </source>
</evidence>
<gene>
    <name evidence="1" type="ORF">PG994_012454</name>
</gene>
<dbReference type="RefSeq" id="XP_066712973.1">
    <property type="nucleotide sequence ID" value="XM_066863863.1"/>
</dbReference>
<reference evidence="1 2" key="1">
    <citation type="submission" date="2023-01" db="EMBL/GenBank/DDBJ databases">
        <title>Analysis of 21 Apiospora genomes using comparative genomics revels a genus with tremendous synthesis potential of carbohydrate active enzymes and secondary metabolites.</title>
        <authorList>
            <person name="Sorensen T."/>
        </authorList>
    </citation>
    <scope>NUCLEOTIDE SEQUENCE [LARGE SCALE GENOMIC DNA]</scope>
    <source>
        <strain evidence="1 2">CBS 135458</strain>
    </source>
</reference>
<accession>A0ABR1TVQ2</accession>
<comment type="caution">
    <text evidence="1">The sequence shown here is derived from an EMBL/GenBank/DDBJ whole genome shotgun (WGS) entry which is preliminary data.</text>
</comment>
<sequence>MMGYYAPSICSDSMVQEGQAGAQKGKAKEKKLTGNLLLRSIAPMAAAASTVAAPFTRLVDTMDQLKALVRELTADIA</sequence>
<organism evidence="1 2">
    <name type="scientific">Apiospora phragmitis</name>
    <dbReference type="NCBI Taxonomy" id="2905665"/>
    <lineage>
        <taxon>Eukaryota</taxon>
        <taxon>Fungi</taxon>
        <taxon>Dikarya</taxon>
        <taxon>Ascomycota</taxon>
        <taxon>Pezizomycotina</taxon>
        <taxon>Sordariomycetes</taxon>
        <taxon>Xylariomycetidae</taxon>
        <taxon>Amphisphaeriales</taxon>
        <taxon>Apiosporaceae</taxon>
        <taxon>Apiospora</taxon>
    </lineage>
</organism>
<protein>
    <submittedName>
        <fullName evidence="1">Uncharacterized protein</fullName>
    </submittedName>
</protein>
<dbReference type="GeneID" id="92096926"/>
<name>A0ABR1TVQ2_9PEZI</name>